<keyword evidence="3" id="KW-0238">DNA-binding</keyword>
<dbReference type="PANTHER" id="PTHR36107:SF1">
    <property type="entry name" value="SMALL, ACID-SOLUBLE SPORE PROTEIN A"/>
    <property type="match status" value="1"/>
</dbReference>
<evidence type="ECO:0000256" key="2">
    <source>
        <dbReference type="ARBA" id="ARBA00005442"/>
    </source>
</evidence>
<accession>A0ABW1V865</accession>
<dbReference type="PANTHER" id="PTHR36107">
    <property type="entry name" value="SMALL, ACID-SOLUBLE SPORE PROTEIN A"/>
    <property type="match status" value="1"/>
</dbReference>
<dbReference type="Proteomes" id="UP001596233">
    <property type="component" value="Unassembled WGS sequence"/>
</dbReference>
<dbReference type="PROSITE" id="PS00304">
    <property type="entry name" value="SASP_1"/>
    <property type="match status" value="1"/>
</dbReference>
<gene>
    <name evidence="4" type="ORF">ACFP56_19985</name>
</gene>
<dbReference type="RefSeq" id="WP_379237941.1">
    <property type="nucleotide sequence ID" value="NZ_JBHSTE010000008.1"/>
</dbReference>
<comment type="similarity">
    <text evidence="2">Belongs to the alpha/beta-type SASP family.</text>
</comment>
<comment type="function">
    <text evidence="1">SASP are bound to spore DNA. They are double-stranded DNA-binding proteins that cause DNA to change to an a-like conformation. They protect the DNA backbone from chemical and enzymatic cleavage and are thus involved in dormant spore's high resistance to UV light.</text>
</comment>
<evidence type="ECO:0000313" key="5">
    <source>
        <dbReference type="Proteomes" id="UP001596233"/>
    </source>
</evidence>
<dbReference type="EMBL" id="JBHSTE010000008">
    <property type="protein sequence ID" value="MFC6334917.1"/>
    <property type="molecule type" value="Genomic_DNA"/>
</dbReference>
<comment type="caution">
    <text evidence="4">The sequence shown here is derived from an EMBL/GenBank/DDBJ whole genome shotgun (WGS) entry which is preliminary data.</text>
</comment>
<evidence type="ECO:0000256" key="1">
    <source>
        <dbReference type="ARBA" id="ARBA00003863"/>
    </source>
</evidence>
<dbReference type="InterPro" id="IPR050847">
    <property type="entry name" value="SASP_DNA-binding"/>
</dbReference>
<protein>
    <submittedName>
        <fullName evidence="4">Small, acid-soluble spore protein, alpha/beta type</fullName>
    </submittedName>
</protein>
<proteinExistence type="inferred from homology"/>
<evidence type="ECO:0000256" key="3">
    <source>
        <dbReference type="ARBA" id="ARBA00023125"/>
    </source>
</evidence>
<sequence>MSRRNQVVVPQAKEALNAMKYELAAELGLYPTGGQQDFNSEFAGELGASAAPTQGSIDWTTVSTRNVGYIGGSITKRLIQQAEQVLGQL</sequence>
<dbReference type="InterPro" id="IPR018126">
    <property type="entry name" value="SASP_alpha/beta-type_CS"/>
</dbReference>
<reference evidence="5" key="1">
    <citation type="journal article" date="2019" name="Int. J. Syst. Evol. Microbiol.">
        <title>The Global Catalogue of Microorganisms (GCM) 10K type strain sequencing project: providing services to taxonomists for standard genome sequencing and annotation.</title>
        <authorList>
            <consortium name="The Broad Institute Genomics Platform"/>
            <consortium name="The Broad Institute Genome Sequencing Center for Infectious Disease"/>
            <person name="Wu L."/>
            <person name="Ma J."/>
        </authorList>
    </citation>
    <scope>NUCLEOTIDE SEQUENCE [LARGE SCALE GENOMIC DNA]</scope>
    <source>
        <strain evidence="5">PCU 280</strain>
    </source>
</reference>
<dbReference type="InterPro" id="IPR001448">
    <property type="entry name" value="SASP_alpha/beta-type"/>
</dbReference>
<keyword evidence="5" id="KW-1185">Reference proteome</keyword>
<dbReference type="InterPro" id="IPR038300">
    <property type="entry name" value="SASP_sf_alpha/beta"/>
</dbReference>
<evidence type="ECO:0000313" key="4">
    <source>
        <dbReference type="EMBL" id="MFC6334917.1"/>
    </source>
</evidence>
<name>A0ABW1V865_9BACL</name>
<dbReference type="Gene3D" id="6.10.10.80">
    <property type="entry name" value="Small, acid-soluble spore protein, alpha/beta type-like"/>
    <property type="match status" value="1"/>
</dbReference>
<organism evidence="4 5">
    <name type="scientific">Paenibacillus septentrionalis</name>
    <dbReference type="NCBI Taxonomy" id="429342"/>
    <lineage>
        <taxon>Bacteria</taxon>
        <taxon>Bacillati</taxon>
        <taxon>Bacillota</taxon>
        <taxon>Bacilli</taxon>
        <taxon>Bacillales</taxon>
        <taxon>Paenibacillaceae</taxon>
        <taxon>Paenibacillus</taxon>
    </lineage>
</organism>
<dbReference type="Pfam" id="PF00269">
    <property type="entry name" value="SASP"/>
    <property type="match status" value="2"/>
</dbReference>